<organism evidence="2 3">
    <name type="scientific">Coprococcus comes</name>
    <dbReference type="NCBI Taxonomy" id="410072"/>
    <lineage>
        <taxon>Bacteria</taxon>
        <taxon>Bacillati</taxon>
        <taxon>Bacillota</taxon>
        <taxon>Clostridia</taxon>
        <taxon>Lachnospirales</taxon>
        <taxon>Lachnospiraceae</taxon>
        <taxon>Coprococcus</taxon>
    </lineage>
</organism>
<dbReference type="PANTHER" id="PTHR34825:SF1">
    <property type="entry name" value="AAA-ATPASE-LIKE DOMAIN-CONTAINING PROTEIN"/>
    <property type="match status" value="1"/>
</dbReference>
<dbReference type="Pfam" id="PF09820">
    <property type="entry name" value="AAA-ATPase_like"/>
    <property type="match status" value="1"/>
</dbReference>
<dbReference type="Pfam" id="PF08011">
    <property type="entry name" value="PDDEXK_9"/>
    <property type="match status" value="1"/>
</dbReference>
<feature type="domain" description="AAA-ATPase-like" evidence="1">
    <location>
        <begin position="19"/>
        <end position="75"/>
    </location>
</feature>
<sequence>MPKVISIGKQNFASLRENILLDEYDTPMQEAYLHGYWWEFTAFIRNFFNATFKTNPYLERAVLTGITRVSKESVFSDLNNLNVVTTSSTEYETSFGFTEEEVFQALEDLKMGEQKELVKSWYDGFVFGNTHDIYNPWSITNFLDKKQVRPYWADTSSNSMIDELIRKASTDIKEKMEELLQGKEIVVNFDEQIVFEQLDNYNQFMKALLSDDIDAMNYYMNQIIMTTFSYFDVGQNELERFYHGFVLGLIADQTDIYEIRSNRESGFGRYDVMMIPKIKETKKYPAIIMEFKVRNIKREESLEDTVQTALTQIKEKCYDAELYDRGLKKEEIHHYGFAFEGKKVLIG</sequence>
<reference evidence="2 3" key="1">
    <citation type="submission" date="2018-08" db="EMBL/GenBank/DDBJ databases">
        <title>A genome reference for cultivated species of the human gut microbiota.</title>
        <authorList>
            <person name="Zou Y."/>
            <person name="Xue W."/>
            <person name="Luo G."/>
        </authorList>
    </citation>
    <scope>NUCLEOTIDE SEQUENCE [LARGE SCALE GENOMIC DNA]</scope>
    <source>
        <strain evidence="2 3">AF16-31</strain>
    </source>
</reference>
<dbReference type="Proteomes" id="UP000285693">
    <property type="component" value="Unassembled WGS sequence"/>
</dbReference>
<proteinExistence type="predicted"/>
<dbReference type="AlphaFoldDB" id="A0A3R5XE03"/>
<evidence type="ECO:0000313" key="3">
    <source>
        <dbReference type="Proteomes" id="UP000285693"/>
    </source>
</evidence>
<accession>A0A3R5XE03</accession>
<comment type="caution">
    <text evidence="2">The sequence shown here is derived from an EMBL/GenBank/DDBJ whole genome shotgun (WGS) entry which is preliminary data.</text>
</comment>
<dbReference type="EMBL" id="QRXY01000013">
    <property type="protein sequence ID" value="RGU44892.1"/>
    <property type="molecule type" value="Genomic_DNA"/>
</dbReference>
<dbReference type="InterPro" id="IPR012547">
    <property type="entry name" value="PDDEXK_9"/>
</dbReference>
<protein>
    <recommendedName>
        <fullName evidence="1">AAA-ATPase-like domain-containing protein</fullName>
    </recommendedName>
</protein>
<dbReference type="PANTHER" id="PTHR34825">
    <property type="entry name" value="CONSERVED PROTEIN, WITH A WEAK D-GALACTARATE DEHYDRATASE/ALTRONATE HYDROLASE DOMAIN"/>
    <property type="match status" value="1"/>
</dbReference>
<evidence type="ECO:0000313" key="2">
    <source>
        <dbReference type="EMBL" id="RGU44892.1"/>
    </source>
</evidence>
<evidence type="ECO:0000259" key="1">
    <source>
        <dbReference type="Pfam" id="PF09820"/>
    </source>
</evidence>
<gene>
    <name evidence="2" type="ORF">DWW65_10535</name>
</gene>
<dbReference type="InterPro" id="IPR018631">
    <property type="entry name" value="AAA-ATPase-like_dom"/>
</dbReference>
<name>A0A3R5XE03_9FIRM</name>